<gene>
    <name evidence="2" type="ORF">GCWU000321_01715</name>
</gene>
<name>C9LQ83_9FIRM</name>
<reference evidence="2" key="1">
    <citation type="submission" date="2009-09" db="EMBL/GenBank/DDBJ databases">
        <authorList>
            <person name="Weinstock G."/>
            <person name="Sodergren E."/>
            <person name="Clifton S."/>
            <person name="Fulton L."/>
            <person name="Fulton B."/>
            <person name="Courtney L."/>
            <person name="Fronick C."/>
            <person name="Harrison M."/>
            <person name="Strong C."/>
            <person name="Farmer C."/>
            <person name="Delahaunty K."/>
            <person name="Markovic C."/>
            <person name="Hall O."/>
            <person name="Minx P."/>
            <person name="Tomlinson C."/>
            <person name="Mitreva M."/>
            <person name="Nelson J."/>
            <person name="Hou S."/>
            <person name="Wollam A."/>
            <person name="Pepin K.H."/>
            <person name="Johnson M."/>
            <person name="Bhonagiri V."/>
            <person name="Nash W.E."/>
            <person name="Warren W."/>
            <person name="Chinwalla A."/>
            <person name="Mardis E.R."/>
            <person name="Wilson R.K."/>
        </authorList>
    </citation>
    <scope>NUCLEOTIDE SEQUENCE [LARGE SCALE GENOMIC DNA]</scope>
    <source>
        <strain evidence="2">DSM 15470</strain>
    </source>
</reference>
<comment type="caution">
    <text evidence="2">The sequence shown here is derived from an EMBL/GenBank/DDBJ whole genome shotgun (WGS) entry which is preliminary data.</text>
</comment>
<keyword evidence="1" id="KW-0812">Transmembrane</keyword>
<feature type="transmembrane region" description="Helical" evidence="1">
    <location>
        <begin position="6"/>
        <end position="26"/>
    </location>
</feature>
<evidence type="ECO:0000313" key="2">
    <source>
        <dbReference type="EMBL" id="EEW97719.1"/>
    </source>
</evidence>
<dbReference type="HOGENOM" id="CLU_3269147_0_0_9"/>
<sequence length="41" mass="5005">MYYKRFIFNCIAFFIVLFLHVFPRFICHLCIKGNKAPACRY</sequence>
<evidence type="ECO:0000313" key="3">
    <source>
        <dbReference type="Proteomes" id="UP000004736"/>
    </source>
</evidence>
<keyword evidence="3" id="KW-1185">Reference proteome</keyword>
<accession>C9LQ83</accession>
<dbReference type="Proteomes" id="UP000004736">
    <property type="component" value="Unassembled WGS sequence"/>
</dbReference>
<dbReference type="AlphaFoldDB" id="C9LQ83"/>
<evidence type="ECO:0000256" key="1">
    <source>
        <dbReference type="SAM" id="Phobius"/>
    </source>
</evidence>
<proteinExistence type="predicted"/>
<protein>
    <submittedName>
        <fullName evidence="2">Uncharacterized protein</fullName>
    </submittedName>
</protein>
<keyword evidence="1" id="KW-0472">Membrane</keyword>
<organism evidence="2 3">
    <name type="scientific">Dialister invisus DSM 15470</name>
    <dbReference type="NCBI Taxonomy" id="592028"/>
    <lineage>
        <taxon>Bacteria</taxon>
        <taxon>Bacillati</taxon>
        <taxon>Bacillota</taxon>
        <taxon>Negativicutes</taxon>
        <taxon>Veillonellales</taxon>
        <taxon>Veillonellaceae</taxon>
        <taxon>Dialister</taxon>
    </lineage>
</organism>
<dbReference type="EMBL" id="ACIM02000001">
    <property type="protein sequence ID" value="EEW97719.1"/>
    <property type="molecule type" value="Genomic_DNA"/>
</dbReference>
<keyword evidence="1" id="KW-1133">Transmembrane helix</keyword>